<feature type="compositionally biased region" description="Basic residues" evidence="4">
    <location>
        <begin position="8"/>
        <end position="17"/>
    </location>
</feature>
<feature type="compositionally biased region" description="Acidic residues" evidence="4">
    <location>
        <begin position="301"/>
        <end position="316"/>
    </location>
</feature>
<dbReference type="InterPro" id="IPR036770">
    <property type="entry name" value="Ankyrin_rpt-contain_sf"/>
</dbReference>
<dbReference type="PROSITE" id="PS50088">
    <property type="entry name" value="ANK_REPEAT"/>
    <property type="match status" value="1"/>
</dbReference>
<evidence type="ECO:0000313" key="6">
    <source>
        <dbReference type="Proteomes" id="UP000717996"/>
    </source>
</evidence>
<dbReference type="EMBL" id="JAANIT010002774">
    <property type="protein sequence ID" value="KAG1535511.1"/>
    <property type="molecule type" value="Genomic_DNA"/>
</dbReference>
<dbReference type="SMART" id="SM00248">
    <property type="entry name" value="ANK"/>
    <property type="match status" value="3"/>
</dbReference>
<dbReference type="GO" id="GO:0004842">
    <property type="term" value="F:ubiquitin-protein transferase activity"/>
    <property type="evidence" value="ECO:0007669"/>
    <property type="project" value="TreeGrafter"/>
</dbReference>
<sequence>MTLVHPKTLGKHQHTSKKPCTSVSYCSSARLWKAIQQFINGDKRDEFKALFGDKDNTSQLVNVILSSRLSNDPLLYSRTTTKIDARLNETFGKLSATDLNALEITLLQHRHDTFAYRIVLLLKRHATPAECKQFVNHQFGKQGNTALHLASFWGMSRLVKTLLDLGADPFVQNNRQLRPIDCTTSSDVISLLKEIKEPVKSRKPSVLLKKAVETMSPVKEDYYSDPILPSPDHFIVSSSPLSFSSSSSSSSSLSSLEHYSPPSSPLSLLDCIPSLPPSPAPVLTPIKQKKNEIKQSKAVIMDEDEEDEYEEDEVDDIIPPHRPGCLPRCDSSEVAMVSQKEKKVRFDPRVIMMDSCVRGDEKEFTEWMDELNIREIKDVQNRSLLHIALMHGHEHLVDDLIHKVDINQPDHDGWTCLHYASALGLWKSLEKIASASDCNIHAQTYHGLRIEDCPNSEFGRRKCKIIIDRIQRRLHNK</sequence>
<keyword evidence="2 3" id="KW-0040">ANK repeat</keyword>
<proteinExistence type="predicted"/>
<dbReference type="PROSITE" id="PS50297">
    <property type="entry name" value="ANK_REP_REGION"/>
    <property type="match status" value="1"/>
</dbReference>
<feature type="repeat" description="ANK" evidence="3">
    <location>
        <begin position="142"/>
        <end position="174"/>
    </location>
</feature>
<evidence type="ECO:0000256" key="1">
    <source>
        <dbReference type="ARBA" id="ARBA00022737"/>
    </source>
</evidence>
<dbReference type="PANTHER" id="PTHR24171">
    <property type="entry name" value="ANKYRIN REPEAT DOMAIN-CONTAINING PROTEIN 39-RELATED"/>
    <property type="match status" value="1"/>
</dbReference>
<evidence type="ECO:0000256" key="3">
    <source>
        <dbReference type="PROSITE-ProRule" id="PRU00023"/>
    </source>
</evidence>
<dbReference type="Pfam" id="PF00023">
    <property type="entry name" value="Ank"/>
    <property type="match status" value="1"/>
</dbReference>
<dbReference type="GO" id="GO:0085020">
    <property type="term" value="P:protein K6-linked ubiquitination"/>
    <property type="evidence" value="ECO:0007669"/>
    <property type="project" value="TreeGrafter"/>
</dbReference>
<dbReference type="Proteomes" id="UP000717996">
    <property type="component" value="Unassembled WGS sequence"/>
</dbReference>
<dbReference type="SUPFAM" id="SSF48403">
    <property type="entry name" value="Ankyrin repeat"/>
    <property type="match status" value="1"/>
</dbReference>
<dbReference type="PANTHER" id="PTHR24171:SF8">
    <property type="entry name" value="BRCA1-ASSOCIATED RING DOMAIN PROTEIN 1"/>
    <property type="match status" value="1"/>
</dbReference>
<dbReference type="Pfam" id="PF13637">
    <property type="entry name" value="Ank_4"/>
    <property type="match status" value="1"/>
</dbReference>
<dbReference type="Gene3D" id="1.25.40.20">
    <property type="entry name" value="Ankyrin repeat-containing domain"/>
    <property type="match status" value="2"/>
</dbReference>
<feature type="region of interest" description="Disordered" evidence="4">
    <location>
        <begin position="301"/>
        <end position="322"/>
    </location>
</feature>
<reference evidence="5" key="1">
    <citation type="journal article" date="2020" name="Microb. Genom.">
        <title>Genetic diversity of clinical and environmental Mucorales isolates obtained from an investigation of mucormycosis cases among solid organ transplant recipients.</title>
        <authorList>
            <person name="Nguyen M.H."/>
            <person name="Kaul D."/>
            <person name="Muto C."/>
            <person name="Cheng S.J."/>
            <person name="Richter R.A."/>
            <person name="Bruno V.M."/>
            <person name="Liu G."/>
            <person name="Beyhan S."/>
            <person name="Sundermann A.J."/>
            <person name="Mounaud S."/>
            <person name="Pasculle A.W."/>
            <person name="Nierman W.C."/>
            <person name="Driscoll E."/>
            <person name="Cumbie R."/>
            <person name="Clancy C.J."/>
            <person name="Dupont C.L."/>
        </authorList>
    </citation>
    <scope>NUCLEOTIDE SEQUENCE</scope>
    <source>
        <strain evidence="5">GL16</strain>
    </source>
</reference>
<evidence type="ECO:0000256" key="2">
    <source>
        <dbReference type="ARBA" id="ARBA00023043"/>
    </source>
</evidence>
<evidence type="ECO:0000313" key="5">
    <source>
        <dbReference type="EMBL" id="KAG1535511.1"/>
    </source>
</evidence>
<keyword evidence="1" id="KW-0677">Repeat</keyword>
<evidence type="ECO:0000256" key="4">
    <source>
        <dbReference type="SAM" id="MobiDB-lite"/>
    </source>
</evidence>
<accession>A0A9P6XYR2</accession>
<dbReference type="AlphaFoldDB" id="A0A9P6XYR2"/>
<dbReference type="OrthoDB" id="428895at2759"/>
<dbReference type="InterPro" id="IPR002110">
    <property type="entry name" value="Ankyrin_rpt"/>
</dbReference>
<name>A0A9P6XYR2_RHIOR</name>
<gene>
    <name evidence="5" type="ORF">G6F51_011500</name>
</gene>
<comment type="caution">
    <text evidence="5">The sequence shown here is derived from an EMBL/GenBank/DDBJ whole genome shotgun (WGS) entry which is preliminary data.</text>
</comment>
<feature type="region of interest" description="Disordered" evidence="4">
    <location>
        <begin position="1"/>
        <end position="21"/>
    </location>
</feature>
<organism evidence="5 6">
    <name type="scientific">Rhizopus oryzae</name>
    <name type="common">Mucormycosis agent</name>
    <name type="synonym">Rhizopus arrhizus var. delemar</name>
    <dbReference type="NCBI Taxonomy" id="64495"/>
    <lineage>
        <taxon>Eukaryota</taxon>
        <taxon>Fungi</taxon>
        <taxon>Fungi incertae sedis</taxon>
        <taxon>Mucoromycota</taxon>
        <taxon>Mucoromycotina</taxon>
        <taxon>Mucoromycetes</taxon>
        <taxon>Mucorales</taxon>
        <taxon>Mucorineae</taxon>
        <taxon>Rhizopodaceae</taxon>
        <taxon>Rhizopus</taxon>
    </lineage>
</organism>
<protein>
    <submittedName>
        <fullName evidence="5">Uncharacterized protein</fullName>
    </submittedName>
</protein>